<organism evidence="2 3">
    <name type="scientific">Polyplosphaeria fusca</name>
    <dbReference type="NCBI Taxonomy" id="682080"/>
    <lineage>
        <taxon>Eukaryota</taxon>
        <taxon>Fungi</taxon>
        <taxon>Dikarya</taxon>
        <taxon>Ascomycota</taxon>
        <taxon>Pezizomycotina</taxon>
        <taxon>Dothideomycetes</taxon>
        <taxon>Pleosporomycetidae</taxon>
        <taxon>Pleosporales</taxon>
        <taxon>Tetraplosphaeriaceae</taxon>
        <taxon>Polyplosphaeria</taxon>
    </lineage>
</organism>
<dbReference type="AlphaFoldDB" id="A0A9P4R901"/>
<keyword evidence="1" id="KW-0732">Signal</keyword>
<reference evidence="2" key="1">
    <citation type="journal article" date="2020" name="Stud. Mycol.">
        <title>101 Dothideomycetes genomes: a test case for predicting lifestyles and emergence of pathogens.</title>
        <authorList>
            <person name="Haridas S."/>
            <person name="Albert R."/>
            <person name="Binder M."/>
            <person name="Bloem J."/>
            <person name="Labutti K."/>
            <person name="Salamov A."/>
            <person name="Andreopoulos B."/>
            <person name="Baker S."/>
            <person name="Barry K."/>
            <person name="Bills G."/>
            <person name="Bluhm B."/>
            <person name="Cannon C."/>
            <person name="Castanera R."/>
            <person name="Culley D."/>
            <person name="Daum C."/>
            <person name="Ezra D."/>
            <person name="Gonzalez J."/>
            <person name="Henrissat B."/>
            <person name="Kuo A."/>
            <person name="Liang C."/>
            <person name="Lipzen A."/>
            <person name="Lutzoni F."/>
            <person name="Magnuson J."/>
            <person name="Mondo S."/>
            <person name="Nolan M."/>
            <person name="Ohm R."/>
            <person name="Pangilinan J."/>
            <person name="Park H.-J."/>
            <person name="Ramirez L."/>
            <person name="Alfaro M."/>
            <person name="Sun H."/>
            <person name="Tritt A."/>
            <person name="Yoshinaga Y."/>
            <person name="Zwiers L.-H."/>
            <person name="Turgeon B."/>
            <person name="Goodwin S."/>
            <person name="Spatafora J."/>
            <person name="Crous P."/>
            <person name="Grigoriev I."/>
        </authorList>
    </citation>
    <scope>NUCLEOTIDE SEQUENCE</scope>
    <source>
        <strain evidence="2">CBS 125425</strain>
    </source>
</reference>
<feature type="signal peptide" evidence="1">
    <location>
        <begin position="1"/>
        <end position="20"/>
    </location>
</feature>
<accession>A0A9P4R901</accession>
<dbReference type="EMBL" id="ML996100">
    <property type="protein sequence ID" value="KAF2740300.1"/>
    <property type="molecule type" value="Genomic_DNA"/>
</dbReference>
<evidence type="ECO:0000313" key="2">
    <source>
        <dbReference type="EMBL" id="KAF2740300.1"/>
    </source>
</evidence>
<keyword evidence="3" id="KW-1185">Reference proteome</keyword>
<evidence type="ECO:0000256" key="1">
    <source>
        <dbReference type="SAM" id="SignalP"/>
    </source>
</evidence>
<protein>
    <submittedName>
        <fullName evidence="2">Uncharacterized protein</fullName>
    </submittedName>
</protein>
<gene>
    <name evidence="2" type="ORF">EJ04DRAFT_558844</name>
</gene>
<dbReference type="Proteomes" id="UP000799444">
    <property type="component" value="Unassembled WGS sequence"/>
</dbReference>
<proteinExistence type="predicted"/>
<dbReference type="OrthoDB" id="5281789at2759"/>
<evidence type="ECO:0000313" key="3">
    <source>
        <dbReference type="Proteomes" id="UP000799444"/>
    </source>
</evidence>
<name>A0A9P4R901_9PLEO</name>
<comment type="caution">
    <text evidence="2">The sequence shown here is derived from an EMBL/GenBank/DDBJ whole genome shotgun (WGS) entry which is preliminary data.</text>
</comment>
<sequence length="142" mass="15029">MKFTKSPLLFLGALTPLVNAFCITVYGSGQTGFGVLMTLNVERDGNLICQTDVGVGAQGSIPCGDGHHFEWNWNNGAGPWPATYVSDGDIGISYEVQMSGDNGGTWSCDITNCCGGNIPCACDKCWGSSEACWDQIPGVIHE</sequence>
<feature type="chain" id="PRO_5040427103" evidence="1">
    <location>
        <begin position="21"/>
        <end position="142"/>
    </location>
</feature>